<dbReference type="Proteomes" id="UP000028500">
    <property type="component" value="Unassembled WGS sequence"/>
</dbReference>
<gene>
    <name evidence="1" type="ORF">XBKQ1_2340001</name>
</gene>
<dbReference type="AlphaFoldDB" id="A0A077PF10"/>
<dbReference type="HOGENOM" id="CLU_3278832_0_0_6"/>
<evidence type="ECO:0000313" key="2">
    <source>
        <dbReference type="Proteomes" id="UP000028500"/>
    </source>
</evidence>
<dbReference type="EMBL" id="CBSY010000151">
    <property type="protein sequence ID" value="CDH19798.1"/>
    <property type="molecule type" value="Genomic_DNA"/>
</dbReference>
<keyword evidence="2" id="KW-1185">Reference proteome</keyword>
<protein>
    <submittedName>
        <fullName evidence="1">Uncharacterized protein</fullName>
    </submittedName>
</protein>
<reference evidence="1" key="1">
    <citation type="submission" date="2013-07" db="EMBL/GenBank/DDBJ databases">
        <title>Sub-species coevolution in mutualistic symbiosis.</title>
        <authorList>
            <person name="Murfin K."/>
            <person name="Klassen J."/>
            <person name="Lee M."/>
            <person name="Forst S."/>
            <person name="Stock P."/>
            <person name="Goodrich-Blair H."/>
        </authorList>
    </citation>
    <scope>NUCLEOTIDE SEQUENCE [LARGE SCALE GENOMIC DNA]</scope>
    <source>
        <strain evidence="1">Kraussei Quebec</strain>
    </source>
</reference>
<name>A0A077PF10_XENBV</name>
<evidence type="ECO:0000313" key="1">
    <source>
        <dbReference type="EMBL" id="CDH19798.1"/>
    </source>
</evidence>
<proteinExistence type="predicted"/>
<organism evidence="1 2">
    <name type="scientific">Xenorhabdus bovienii str. kraussei Quebec</name>
    <dbReference type="NCBI Taxonomy" id="1398203"/>
    <lineage>
        <taxon>Bacteria</taxon>
        <taxon>Pseudomonadati</taxon>
        <taxon>Pseudomonadota</taxon>
        <taxon>Gammaproteobacteria</taxon>
        <taxon>Enterobacterales</taxon>
        <taxon>Morganellaceae</taxon>
        <taxon>Xenorhabdus</taxon>
    </lineage>
</organism>
<comment type="caution">
    <text evidence="1">The sequence shown here is derived from an EMBL/GenBank/DDBJ whole genome shotgun (WGS) entry which is preliminary data.</text>
</comment>
<sequence length="41" mass="4422">MKIIGIFLQADNGHGGGKLQARKNPAKFSWAINLKAISIIT</sequence>
<accession>A0A077PF10</accession>